<dbReference type="PANTHER" id="PTHR14413">
    <property type="entry name" value="RIBOSOMAL PROTEIN L17"/>
    <property type="match status" value="1"/>
</dbReference>
<keyword evidence="2 5" id="KW-0689">Ribosomal protein</keyword>
<dbReference type="PANTHER" id="PTHR14413:SF16">
    <property type="entry name" value="LARGE RIBOSOMAL SUBUNIT PROTEIN BL17M"/>
    <property type="match status" value="1"/>
</dbReference>
<evidence type="ECO:0000256" key="1">
    <source>
        <dbReference type="ARBA" id="ARBA00008777"/>
    </source>
</evidence>
<protein>
    <recommendedName>
        <fullName evidence="4 6">50S ribosomal protein L17</fullName>
    </recommendedName>
</protein>
<comment type="similarity">
    <text evidence="1 5">Belongs to the bacterial ribosomal protein bL17 family.</text>
</comment>
<comment type="caution">
    <text evidence="7">The sequence shown here is derived from an EMBL/GenBank/DDBJ whole genome shotgun (WGS) entry which is preliminary data.</text>
</comment>
<evidence type="ECO:0000256" key="4">
    <source>
        <dbReference type="ARBA" id="ARBA00035494"/>
    </source>
</evidence>
<dbReference type="GO" id="GO:0003735">
    <property type="term" value="F:structural constituent of ribosome"/>
    <property type="evidence" value="ECO:0007669"/>
    <property type="project" value="InterPro"/>
</dbReference>
<accession>A0A2H0UIM2</accession>
<dbReference type="AlphaFoldDB" id="A0A2H0UIM2"/>
<organism evidence="7 8">
    <name type="scientific">Candidatus Kaiserbacteria bacterium CG10_big_fil_rev_8_21_14_0_10_43_70</name>
    <dbReference type="NCBI Taxonomy" id="1974605"/>
    <lineage>
        <taxon>Bacteria</taxon>
        <taxon>Candidatus Kaiseribacteriota</taxon>
    </lineage>
</organism>
<dbReference type="GO" id="GO:0006412">
    <property type="term" value="P:translation"/>
    <property type="evidence" value="ECO:0007669"/>
    <property type="project" value="InterPro"/>
</dbReference>
<keyword evidence="3 5" id="KW-0687">Ribonucleoprotein</keyword>
<dbReference type="Pfam" id="PF01196">
    <property type="entry name" value="Ribosomal_L17"/>
    <property type="match status" value="1"/>
</dbReference>
<dbReference type="Gene3D" id="3.90.1030.10">
    <property type="entry name" value="Ribosomal protein L17"/>
    <property type="match status" value="1"/>
</dbReference>
<name>A0A2H0UIM2_9BACT</name>
<sequence>MQHHRKKRTLGRDRAQYTALMRSLAREIIIHGSVVTTLAKAKEARPFVEKLITTGKKSTLASQRVIASRLGNSEDIARKIVVDVAPKYKDRSGGYTRIIKLGRTGARMSEEARIELV</sequence>
<dbReference type="InterPro" id="IPR000456">
    <property type="entry name" value="Ribosomal_bL17"/>
</dbReference>
<evidence type="ECO:0000313" key="7">
    <source>
        <dbReference type="EMBL" id="PIR86241.1"/>
    </source>
</evidence>
<dbReference type="InterPro" id="IPR036373">
    <property type="entry name" value="Ribosomal_bL17_sf"/>
</dbReference>
<dbReference type="Proteomes" id="UP000230706">
    <property type="component" value="Unassembled WGS sequence"/>
</dbReference>
<dbReference type="NCBIfam" id="TIGR00059">
    <property type="entry name" value="L17"/>
    <property type="match status" value="1"/>
</dbReference>
<reference evidence="8" key="1">
    <citation type="submission" date="2017-09" db="EMBL/GenBank/DDBJ databases">
        <title>Depth-based differentiation of microbial function through sediment-hosted aquifers and enrichment of novel symbionts in the deep terrestrial subsurface.</title>
        <authorList>
            <person name="Probst A.J."/>
            <person name="Ladd B."/>
            <person name="Jarett J.K."/>
            <person name="Geller-Mcgrath D.E."/>
            <person name="Sieber C.M.K."/>
            <person name="Emerson J.B."/>
            <person name="Anantharaman K."/>
            <person name="Thomas B.C."/>
            <person name="Malmstrom R."/>
            <person name="Stieglmeier M."/>
            <person name="Klingl A."/>
            <person name="Woyke T."/>
            <person name="Ryan C.M."/>
            <person name="Banfield J.F."/>
        </authorList>
    </citation>
    <scope>NUCLEOTIDE SEQUENCE [LARGE SCALE GENOMIC DNA]</scope>
</reference>
<dbReference type="SUPFAM" id="SSF64263">
    <property type="entry name" value="Prokaryotic ribosomal protein L17"/>
    <property type="match status" value="1"/>
</dbReference>
<evidence type="ECO:0000256" key="5">
    <source>
        <dbReference type="RuleBase" id="RU000660"/>
    </source>
</evidence>
<evidence type="ECO:0000313" key="8">
    <source>
        <dbReference type="Proteomes" id="UP000230706"/>
    </source>
</evidence>
<dbReference type="GO" id="GO:0022625">
    <property type="term" value="C:cytosolic large ribosomal subunit"/>
    <property type="evidence" value="ECO:0007669"/>
    <property type="project" value="TreeGrafter"/>
</dbReference>
<evidence type="ECO:0000256" key="3">
    <source>
        <dbReference type="ARBA" id="ARBA00023274"/>
    </source>
</evidence>
<proteinExistence type="inferred from homology"/>
<evidence type="ECO:0000256" key="2">
    <source>
        <dbReference type="ARBA" id="ARBA00022980"/>
    </source>
</evidence>
<gene>
    <name evidence="7" type="ORF">COU13_01995</name>
</gene>
<evidence type="ECO:0000256" key="6">
    <source>
        <dbReference type="RuleBase" id="RU000661"/>
    </source>
</evidence>
<dbReference type="EMBL" id="PFBF01000044">
    <property type="protein sequence ID" value="PIR86241.1"/>
    <property type="molecule type" value="Genomic_DNA"/>
</dbReference>